<evidence type="ECO:0000256" key="2">
    <source>
        <dbReference type="ARBA" id="ARBA00022630"/>
    </source>
</evidence>
<evidence type="ECO:0000256" key="1">
    <source>
        <dbReference type="ARBA" id="ARBA00007992"/>
    </source>
</evidence>
<dbReference type="Proteomes" id="UP000703661">
    <property type="component" value="Unassembled WGS sequence"/>
</dbReference>
<name>A0A9P6MTT4_9FUNG</name>
<dbReference type="GO" id="GO:0071949">
    <property type="term" value="F:FAD binding"/>
    <property type="evidence" value="ECO:0007669"/>
    <property type="project" value="InterPro"/>
</dbReference>
<reference evidence="6" key="1">
    <citation type="journal article" date="2020" name="Fungal Divers.">
        <title>Resolving the Mortierellaceae phylogeny through synthesis of multi-gene phylogenetics and phylogenomics.</title>
        <authorList>
            <person name="Vandepol N."/>
            <person name="Liber J."/>
            <person name="Desiro A."/>
            <person name="Na H."/>
            <person name="Kennedy M."/>
            <person name="Barry K."/>
            <person name="Grigoriev I.V."/>
            <person name="Miller A.N."/>
            <person name="O'Donnell K."/>
            <person name="Stajich J.E."/>
            <person name="Bonito G."/>
        </authorList>
    </citation>
    <scope>NUCLEOTIDE SEQUENCE</scope>
    <source>
        <strain evidence="6">NRRL 2769</strain>
    </source>
</reference>
<dbReference type="PANTHER" id="PTHR47356:SF2">
    <property type="entry name" value="FAD-BINDING DOMAIN-CONTAINING PROTEIN-RELATED"/>
    <property type="match status" value="1"/>
</dbReference>
<dbReference type="InterPro" id="IPR002938">
    <property type="entry name" value="FAD-bd"/>
</dbReference>
<evidence type="ECO:0000256" key="4">
    <source>
        <dbReference type="ARBA" id="ARBA00023002"/>
    </source>
</evidence>
<dbReference type="GO" id="GO:0004497">
    <property type="term" value="F:monooxygenase activity"/>
    <property type="evidence" value="ECO:0007669"/>
    <property type="project" value="InterPro"/>
</dbReference>
<keyword evidence="7" id="KW-1185">Reference proteome</keyword>
<evidence type="ECO:0000313" key="7">
    <source>
        <dbReference type="Proteomes" id="UP000703661"/>
    </source>
</evidence>
<dbReference type="PRINTS" id="PR00420">
    <property type="entry name" value="RNGMNOXGNASE"/>
</dbReference>
<feature type="domain" description="FAD-binding" evidence="5">
    <location>
        <begin position="16"/>
        <end position="383"/>
    </location>
</feature>
<dbReference type="Pfam" id="PF01494">
    <property type="entry name" value="FAD_binding_3"/>
    <property type="match status" value="1"/>
</dbReference>
<protein>
    <recommendedName>
        <fullName evidence="5">FAD-binding domain-containing protein</fullName>
    </recommendedName>
</protein>
<dbReference type="PANTHER" id="PTHR47356">
    <property type="entry name" value="FAD-DEPENDENT MONOOXYGENASE ASQG-RELATED"/>
    <property type="match status" value="1"/>
</dbReference>
<evidence type="ECO:0000313" key="6">
    <source>
        <dbReference type="EMBL" id="KAG0013072.1"/>
    </source>
</evidence>
<dbReference type="InterPro" id="IPR050562">
    <property type="entry name" value="FAD_mOase_fung"/>
</dbReference>
<organism evidence="6 7">
    <name type="scientific">Entomortierella chlamydospora</name>
    <dbReference type="NCBI Taxonomy" id="101097"/>
    <lineage>
        <taxon>Eukaryota</taxon>
        <taxon>Fungi</taxon>
        <taxon>Fungi incertae sedis</taxon>
        <taxon>Mucoromycota</taxon>
        <taxon>Mortierellomycotina</taxon>
        <taxon>Mortierellomycetes</taxon>
        <taxon>Mortierellales</taxon>
        <taxon>Mortierellaceae</taxon>
        <taxon>Entomortierella</taxon>
    </lineage>
</organism>
<accession>A0A9P6MTT4</accession>
<comment type="caution">
    <text evidence="6">The sequence shown here is derived from an EMBL/GenBank/DDBJ whole genome shotgun (WGS) entry which is preliminary data.</text>
</comment>
<keyword evidence="4" id="KW-0560">Oxidoreductase</keyword>
<proteinExistence type="inferred from homology"/>
<gene>
    <name evidence="6" type="ORF">BGZ80_011299</name>
</gene>
<dbReference type="InterPro" id="IPR036188">
    <property type="entry name" value="FAD/NAD-bd_sf"/>
</dbReference>
<dbReference type="Gene3D" id="3.50.50.60">
    <property type="entry name" value="FAD/NAD(P)-binding domain"/>
    <property type="match status" value="1"/>
</dbReference>
<sequence>MTTPTPQGSPEHKKPHVLIVGAGLAGLLLGILLDRQGVSYEIFERSSKVKPLGAVMSLNANVLPAIEQLGLLDALKAVSFPSRGFHIYSSDMKLISAVGSTDDTLLEKVGYDYQLFARFKFYDILLSHIAPEKIHFNKKITSISQDDKSATITCDDGTTYSGDILVGADGTYSAVRQGLYQQMQEENLLPDSDTKSMSKGYICLVGTTDPMDPEKYPVLKNDASILYQVIGEGTQYTWSAVIAPENRICWNAVLQLTASQEDNIQNAEWGPEANESMIKEVRDFKVPIGGTLGDLIDSTPKETISRVFLEDKIFETWSHNRVVLIGDACHKVIYVLNGLLPSAGQGAVNAMQDSVILANCIYDLESLSTKDISAALKDYRDQRFPYVIEQYEASKLNAKIIYGQTFLDRLIRKVVLNYMPKSIQAKSAMKNLAYRPQATFLPLAPKHGTSPVLPQKPSKRYQAIVV</sequence>
<dbReference type="AlphaFoldDB" id="A0A9P6MTT4"/>
<dbReference type="SUPFAM" id="SSF51905">
    <property type="entry name" value="FAD/NAD(P)-binding domain"/>
    <property type="match status" value="1"/>
</dbReference>
<evidence type="ECO:0000259" key="5">
    <source>
        <dbReference type="Pfam" id="PF01494"/>
    </source>
</evidence>
<keyword evidence="3" id="KW-0274">FAD</keyword>
<comment type="similarity">
    <text evidence="1">Belongs to the paxM FAD-dependent monooxygenase family.</text>
</comment>
<evidence type="ECO:0000256" key="3">
    <source>
        <dbReference type="ARBA" id="ARBA00022827"/>
    </source>
</evidence>
<dbReference type="EMBL" id="JAAAID010000895">
    <property type="protein sequence ID" value="KAG0013072.1"/>
    <property type="molecule type" value="Genomic_DNA"/>
</dbReference>
<keyword evidence="2" id="KW-0285">Flavoprotein</keyword>